<name>E4XBR4_OIKDI</name>
<evidence type="ECO:0000259" key="6">
    <source>
        <dbReference type="Pfam" id="PF13302"/>
    </source>
</evidence>
<dbReference type="Proteomes" id="UP000001307">
    <property type="component" value="Unassembled WGS sequence"/>
</dbReference>
<proteinExistence type="inferred from homology"/>
<evidence type="ECO:0000256" key="2">
    <source>
        <dbReference type="ARBA" id="ARBA00022679"/>
    </source>
</evidence>
<dbReference type="SUPFAM" id="SSF55729">
    <property type="entry name" value="Acyl-CoA N-acyltransferases (Nat)"/>
    <property type="match status" value="1"/>
</dbReference>
<feature type="compositionally biased region" description="Basic and acidic residues" evidence="5">
    <location>
        <begin position="200"/>
        <end position="215"/>
    </location>
</feature>
<dbReference type="FunCoup" id="E4XBR4">
    <property type="interactions" value="365"/>
</dbReference>
<evidence type="ECO:0000256" key="4">
    <source>
        <dbReference type="ARBA" id="ARBA00069551"/>
    </source>
</evidence>
<keyword evidence="2" id="KW-0808">Transferase</keyword>
<keyword evidence="9" id="KW-1185">Reference proteome</keyword>
<dbReference type="InterPro" id="IPR039135">
    <property type="entry name" value="NAT9-like"/>
</dbReference>
<feature type="compositionally biased region" description="Acidic residues" evidence="5">
    <location>
        <begin position="219"/>
        <end position="231"/>
    </location>
</feature>
<comment type="similarity">
    <text evidence="1">Belongs to the acetyltransferase family. GNAT subfamily.</text>
</comment>
<dbReference type="FunFam" id="3.40.630.30:FF:000248">
    <property type="entry name" value="N-acetyltransferase 9-like protein"/>
    <property type="match status" value="1"/>
</dbReference>
<dbReference type="PANTHER" id="PTHR13256">
    <property type="entry name" value="N-ACETYLTRANSFERASE 9"/>
    <property type="match status" value="1"/>
</dbReference>
<dbReference type="InterPro" id="IPR000182">
    <property type="entry name" value="GNAT_dom"/>
</dbReference>
<gene>
    <name evidence="7" type="ORF">GSOID_T00006570001</name>
    <name evidence="8" type="ORF">GSOID_T00026177001</name>
</gene>
<protein>
    <recommendedName>
        <fullName evidence="4">N-acetyltransferase 9-like protein</fullName>
    </recommendedName>
</protein>
<dbReference type="Gene3D" id="3.40.630.30">
    <property type="match status" value="1"/>
</dbReference>
<feature type="region of interest" description="Disordered" evidence="5">
    <location>
        <begin position="200"/>
        <end position="235"/>
    </location>
</feature>
<evidence type="ECO:0000256" key="5">
    <source>
        <dbReference type="SAM" id="MobiDB-lite"/>
    </source>
</evidence>
<organism evidence="7">
    <name type="scientific">Oikopleura dioica</name>
    <name type="common">Tunicate</name>
    <dbReference type="NCBI Taxonomy" id="34765"/>
    <lineage>
        <taxon>Eukaryota</taxon>
        <taxon>Metazoa</taxon>
        <taxon>Chordata</taxon>
        <taxon>Tunicata</taxon>
        <taxon>Appendicularia</taxon>
        <taxon>Copelata</taxon>
        <taxon>Oikopleuridae</taxon>
        <taxon>Oikopleura</taxon>
    </lineage>
</organism>
<feature type="domain" description="N-acetyltransferase" evidence="6">
    <location>
        <begin position="13"/>
        <end position="153"/>
    </location>
</feature>
<dbReference type="Proteomes" id="UP000011014">
    <property type="component" value="Unassembled WGS sequence"/>
</dbReference>
<dbReference type="InParanoid" id="E4XBR4"/>
<keyword evidence="3" id="KW-0012">Acyltransferase</keyword>
<dbReference type="GO" id="GO:0008080">
    <property type="term" value="F:N-acetyltransferase activity"/>
    <property type="evidence" value="ECO:0007669"/>
    <property type="project" value="InterPro"/>
</dbReference>
<dbReference type="EMBL" id="FN657202">
    <property type="protein sequence ID" value="CBY42480.1"/>
    <property type="molecule type" value="Genomic_DNA"/>
</dbReference>
<dbReference type="Pfam" id="PF13302">
    <property type="entry name" value="Acetyltransf_3"/>
    <property type="match status" value="1"/>
</dbReference>
<evidence type="ECO:0000313" key="7">
    <source>
        <dbReference type="EMBL" id="CBY09039.1"/>
    </source>
</evidence>
<evidence type="ECO:0000256" key="3">
    <source>
        <dbReference type="ARBA" id="ARBA00023315"/>
    </source>
</evidence>
<dbReference type="AlphaFoldDB" id="E4XBR4"/>
<accession>E4XBR4</accession>
<evidence type="ECO:0000313" key="8">
    <source>
        <dbReference type="EMBL" id="CBY42480.1"/>
    </source>
</evidence>
<sequence length="296" mass="34838">MKLNEKVVIYGTRVILVPYERDHVQKYHDWMKDQEILEATASEPLTIDKEYEMQESWRRDEDKLTFILLSAAKIESGATEVEAMIGDVNLFLNDPEDDQAGEIEVMIAEKDARQKGCATEAVKLMMGYCYDKLHVSRFIAKIGKHNLKSYSLFKNKLRFRFESESEIFEEFTMELFMDEKGRRVINVPFQELKRNPKWNEEKEKPYYPPEPEKVQDSNADIEEEENKESEDPDKMFLCVKYGDEEDEKVVEDDYADNSEPAKSKKPRLQYGGIRVIEKETTSQNNDVFDDEFDEVW</sequence>
<dbReference type="EMBL" id="FN653034">
    <property type="protein sequence ID" value="CBY09039.1"/>
    <property type="molecule type" value="Genomic_DNA"/>
</dbReference>
<reference evidence="7" key="1">
    <citation type="journal article" date="2010" name="Science">
        <title>Plasticity of animal genome architecture unmasked by rapid evolution of a pelagic tunicate.</title>
        <authorList>
            <person name="Denoeud F."/>
            <person name="Henriet S."/>
            <person name="Mungpakdee S."/>
            <person name="Aury J.M."/>
            <person name="Da Silva C."/>
            <person name="Brinkmann H."/>
            <person name="Mikhaleva J."/>
            <person name="Olsen L.C."/>
            <person name="Jubin C."/>
            <person name="Canestro C."/>
            <person name="Bouquet J.M."/>
            <person name="Danks G."/>
            <person name="Poulain J."/>
            <person name="Campsteijn C."/>
            <person name="Adamski M."/>
            <person name="Cross I."/>
            <person name="Yadetie F."/>
            <person name="Muffato M."/>
            <person name="Louis A."/>
            <person name="Butcher S."/>
            <person name="Tsagkogeorga G."/>
            <person name="Konrad A."/>
            <person name="Singh S."/>
            <person name="Jensen M.F."/>
            <person name="Cong E.H."/>
            <person name="Eikeseth-Otteraa H."/>
            <person name="Noel B."/>
            <person name="Anthouard V."/>
            <person name="Porcel B.M."/>
            <person name="Kachouri-Lafond R."/>
            <person name="Nishino A."/>
            <person name="Ugolini M."/>
            <person name="Chourrout P."/>
            <person name="Nishida H."/>
            <person name="Aasland R."/>
            <person name="Huzurbazar S."/>
            <person name="Westhof E."/>
            <person name="Delsuc F."/>
            <person name="Lehrach H."/>
            <person name="Reinhardt R."/>
            <person name="Weissenbach J."/>
            <person name="Roy S.W."/>
            <person name="Artiguenave F."/>
            <person name="Postlethwait J.H."/>
            <person name="Manak J.R."/>
            <person name="Thompson E.M."/>
            <person name="Jaillon O."/>
            <person name="Du Pasquier L."/>
            <person name="Boudinot P."/>
            <person name="Liberles D.A."/>
            <person name="Volff J.N."/>
            <person name="Philippe H."/>
            <person name="Lenhard B."/>
            <person name="Roest Crollius H."/>
            <person name="Wincker P."/>
            <person name="Chourrout D."/>
        </authorList>
    </citation>
    <scope>NUCLEOTIDE SEQUENCE [LARGE SCALE GENOMIC DNA]</scope>
</reference>
<evidence type="ECO:0000313" key="9">
    <source>
        <dbReference type="Proteomes" id="UP000001307"/>
    </source>
</evidence>
<dbReference type="OrthoDB" id="5043642at2759"/>
<dbReference type="InterPro" id="IPR016181">
    <property type="entry name" value="Acyl_CoA_acyltransferase"/>
</dbReference>
<evidence type="ECO:0000256" key="1">
    <source>
        <dbReference type="ARBA" id="ARBA00009342"/>
    </source>
</evidence>
<dbReference type="PANTHER" id="PTHR13256:SF16">
    <property type="entry name" value="ALPHA_BETA-TUBULIN-N-ACETYLTRANSFERASE 9"/>
    <property type="match status" value="1"/>
</dbReference>